<comment type="caution">
    <text evidence="2">The sequence shown here is derived from an EMBL/GenBank/DDBJ whole genome shotgun (WGS) entry which is preliminary data.</text>
</comment>
<gene>
    <name evidence="2" type="ORF">BD833_104293</name>
</gene>
<sequence>MSDPHPRPLAAIDADLHSCRTVRRDAERELAEVRRRQEELADLEAVLLVTIDTRTRLVDHLLDERLRTVPGPAARLPATTVPRRRLTPLG</sequence>
<organism evidence="2 3">
    <name type="scientific">Blastococcus xanthinilyticus</name>
    <dbReference type="NCBI Taxonomy" id="1564164"/>
    <lineage>
        <taxon>Bacteria</taxon>
        <taxon>Bacillati</taxon>
        <taxon>Actinomycetota</taxon>
        <taxon>Actinomycetes</taxon>
        <taxon>Geodermatophilales</taxon>
        <taxon>Geodermatophilaceae</taxon>
        <taxon>Blastococcus</taxon>
    </lineage>
</organism>
<proteinExistence type="predicted"/>
<evidence type="ECO:0000313" key="2">
    <source>
        <dbReference type="EMBL" id="TYP88585.1"/>
    </source>
</evidence>
<reference evidence="2 3" key="1">
    <citation type="submission" date="2019-07" db="EMBL/GenBank/DDBJ databases">
        <title>Genomic Encyclopedia of Archaeal and Bacterial Type Strains, Phase II (KMG-II): from individual species to whole genera.</title>
        <authorList>
            <person name="Goeker M."/>
        </authorList>
    </citation>
    <scope>NUCLEOTIDE SEQUENCE [LARGE SCALE GENOMIC DNA]</scope>
    <source>
        <strain evidence="2 3">DSM 46842</strain>
    </source>
</reference>
<keyword evidence="3" id="KW-1185">Reference proteome</keyword>
<dbReference type="AlphaFoldDB" id="A0A5S5CYH0"/>
<keyword evidence="1" id="KW-0175">Coiled coil</keyword>
<evidence type="ECO:0000256" key="1">
    <source>
        <dbReference type="SAM" id="Coils"/>
    </source>
</evidence>
<dbReference type="Proteomes" id="UP000322499">
    <property type="component" value="Unassembled WGS sequence"/>
</dbReference>
<name>A0A5S5CYH0_9ACTN</name>
<evidence type="ECO:0000313" key="3">
    <source>
        <dbReference type="Proteomes" id="UP000322499"/>
    </source>
</evidence>
<accession>A0A5S5CYH0</accession>
<dbReference type="RefSeq" id="WP_166532697.1">
    <property type="nucleotide sequence ID" value="NZ_VNHW01000004.1"/>
</dbReference>
<dbReference type="EMBL" id="VNHW01000004">
    <property type="protein sequence ID" value="TYP88585.1"/>
    <property type="molecule type" value="Genomic_DNA"/>
</dbReference>
<feature type="coiled-coil region" evidence="1">
    <location>
        <begin position="16"/>
        <end position="46"/>
    </location>
</feature>
<protein>
    <submittedName>
        <fullName evidence="2">Uncharacterized protein</fullName>
    </submittedName>
</protein>